<accession>A0A6J4UFY3</accession>
<sequence>DLGRGGRFRGGHCPVRRRAVGDGDERGGIPAGDAGRQRVGRPPDGGHRRGLGGSGDDGPNSAAAGRRLPRWLHHPQRLRPGDDRTHGGWPLVRRRRVSRPHQRDRPSSLRRWSGNRPGLAPM</sequence>
<organism evidence="2">
    <name type="scientific">uncultured Thermomicrobiales bacterium</name>
    <dbReference type="NCBI Taxonomy" id="1645740"/>
    <lineage>
        <taxon>Bacteria</taxon>
        <taxon>Pseudomonadati</taxon>
        <taxon>Thermomicrobiota</taxon>
        <taxon>Thermomicrobia</taxon>
        <taxon>Thermomicrobiales</taxon>
        <taxon>environmental samples</taxon>
    </lineage>
</organism>
<reference evidence="2" key="1">
    <citation type="submission" date="2020-02" db="EMBL/GenBank/DDBJ databases">
        <authorList>
            <person name="Meier V. D."/>
        </authorList>
    </citation>
    <scope>NUCLEOTIDE SEQUENCE</scope>
    <source>
        <strain evidence="2">AVDCRST_MAG70</strain>
    </source>
</reference>
<proteinExistence type="predicted"/>
<dbReference type="AlphaFoldDB" id="A0A6J4UFY3"/>
<feature type="compositionally biased region" description="Basic residues" evidence="1">
    <location>
        <begin position="67"/>
        <end position="77"/>
    </location>
</feature>
<feature type="non-terminal residue" evidence="2">
    <location>
        <position position="1"/>
    </location>
</feature>
<protein>
    <submittedName>
        <fullName evidence="2">CrcB protein</fullName>
    </submittedName>
</protein>
<evidence type="ECO:0000313" key="2">
    <source>
        <dbReference type="EMBL" id="CAA9549602.1"/>
    </source>
</evidence>
<gene>
    <name evidence="2" type="ORF">AVDCRST_MAG70-812</name>
</gene>
<feature type="compositionally biased region" description="Basic residues" evidence="1">
    <location>
        <begin position="1"/>
        <end position="18"/>
    </location>
</feature>
<feature type="non-terminal residue" evidence="2">
    <location>
        <position position="122"/>
    </location>
</feature>
<dbReference type="EMBL" id="CADCWH010000125">
    <property type="protein sequence ID" value="CAA9549602.1"/>
    <property type="molecule type" value="Genomic_DNA"/>
</dbReference>
<feature type="region of interest" description="Disordered" evidence="1">
    <location>
        <begin position="1"/>
        <end position="122"/>
    </location>
</feature>
<name>A0A6J4UFY3_9BACT</name>
<evidence type="ECO:0000256" key="1">
    <source>
        <dbReference type="SAM" id="MobiDB-lite"/>
    </source>
</evidence>